<name>A0A016U112_9BILA</name>
<protein>
    <submittedName>
        <fullName evidence="2">Uncharacterized protein</fullName>
    </submittedName>
</protein>
<evidence type="ECO:0000313" key="2">
    <source>
        <dbReference type="EMBL" id="EYC08795.1"/>
    </source>
</evidence>
<feature type="compositionally biased region" description="Basic and acidic residues" evidence="1">
    <location>
        <begin position="21"/>
        <end position="30"/>
    </location>
</feature>
<gene>
    <name evidence="2" type="primary">Acey_s0064.g3533</name>
    <name evidence="2" type="ORF">Y032_0064g3533</name>
</gene>
<dbReference type="Proteomes" id="UP000024635">
    <property type="component" value="Unassembled WGS sequence"/>
</dbReference>
<reference evidence="3" key="1">
    <citation type="journal article" date="2015" name="Nat. Genet.">
        <title>The genome and transcriptome of the zoonotic hookworm Ancylostoma ceylanicum identify infection-specific gene families.</title>
        <authorList>
            <person name="Schwarz E.M."/>
            <person name="Hu Y."/>
            <person name="Antoshechkin I."/>
            <person name="Miller M.M."/>
            <person name="Sternberg P.W."/>
            <person name="Aroian R.V."/>
        </authorList>
    </citation>
    <scope>NUCLEOTIDE SEQUENCE</scope>
    <source>
        <strain evidence="3">HY135</strain>
    </source>
</reference>
<feature type="compositionally biased region" description="Basic and acidic residues" evidence="1">
    <location>
        <begin position="54"/>
        <end position="69"/>
    </location>
</feature>
<evidence type="ECO:0000313" key="3">
    <source>
        <dbReference type="Proteomes" id="UP000024635"/>
    </source>
</evidence>
<organism evidence="2 3">
    <name type="scientific">Ancylostoma ceylanicum</name>
    <dbReference type="NCBI Taxonomy" id="53326"/>
    <lineage>
        <taxon>Eukaryota</taxon>
        <taxon>Metazoa</taxon>
        <taxon>Ecdysozoa</taxon>
        <taxon>Nematoda</taxon>
        <taxon>Chromadorea</taxon>
        <taxon>Rhabditida</taxon>
        <taxon>Rhabditina</taxon>
        <taxon>Rhabditomorpha</taxon>
        <taxon>Strongyloidea</taxon>
        <taxon>Ancylostomatidae</taxon>
        <taxon>Ancylostomatinae</taxon>
        <taxon>Ancylostoma</taxon>
    </lineage>
</organism>
<comment type="caution">
    <text evidence="2">The sequence shown here is derived from an EMBL/GenBank/DDBJ whole genome shotgun (WGS) entry which is preliminary data.</text>
</comment>
<dbReference type="EMBL" id="JARK01001400">
    <property type="protein sequence ID" value="EYC08795.1"/>
    <property type="molecule type" value="Genomic_DNA"/>
</dbReference>
<evidence type="ECO:0000256" key="1">
    <source>
        <dbReference type="SAM" id="MobiDB-lite"/>
    </source>
</evidence>
<keyword evidence="3" id="KW-1185">Reference proteome</keyword>
<proteinExistence type="predicted"/>
<sequence>MSAIPPLLSKTNTNGRPNINGRDELDEDRKRRQTSSKMDGYSKGRAIQRTTLTARERVFERESTRGLRT</sequence>
<accession>A0A016U112</accession>
<feature type="region of interest" description="Disordered" evidence="1">
    <location>
        <begin position="1"/>
        <end position="69"/>
    </location>
</feature>
<dbReference type="AlphaFoldDB" id="A0A016U112"/>